<protein>
    <submittedName>
        <fullName evidence="2">Uncharacterized protein DUF3515</fullName>
    </submittedName>
</protein>
<sequence>MHGRRVLRTARTLLALLPVALLAACGDDAVRAVPFDLSDSPACRAVAEHWPSTVGGLEPRVTAVQSTGVAAWGDPPIVARCGKLPPEPTTDPCIDIDGIDWVATELDDGTMFTTYGRTPAIEVLVPDAYDTAPLWLPAFGEAVRQVEQSLGECSSVTD</sequence>
<name>A0A543KQC9_9MICO</name>
<dbReference type="PROSITE" id="PS51257">
    <property type="entry name" value="PROKAR_LIPOPROTEIN"/>
    <property type="match status" value="1"/>
</dbReference>
<evidence type="ECO:0000256" key="1">
    <source>
        <dbReference type="SAM" id="SignalP"/>
    </source>
</evidence>
<dbReference type="Pfam" id="PF12028">
    <property type="entry name" value="DUF3515"/>
    <property type="match status" value="1"/>
</dbReference>
<dbReference type="AlphaFoldDB" id="A0A543KQC9"/>
<keyword evidence="1" id="KW-0732">Signal</keyword>
<proteinExistence type="predicted"/>
<evidence type="ECO:0000313" key="2">
    <source>
        <dbReference type="EMBL" id="TQM97285.1"/>
    </source>
</evidence>
<dbReference type="EMBL" id="VFPU01000001">
    <property type="protein sequence ID" value="TQM97285.1"/>
    <property type="molecule type" value="Genomic_DNA"/>
</dbReference>
<feature type="signal peptide" evidence="1">
    <location>
        <begin position="1"/>
        <end position="23"/>
    </location>
</feature>
<dbReference type="InterPro" id="IPR021903">
    <property type="entry name" value="DUF3515"/>
</dbReference>
<dbReference type="OrthoDB" id="4331648at2"/>
<reference evidence="2 3" key="1">
    <citation type="submission" date="2019-06" db="EMBL/GenBank/DDBJ databases">
        <title>Sequencing the genomes of 1000 actinobacteria strains.</title>
        <authorList>
            <person name="Klenk H.-P."/>
        </authorList>
    </citation>
    <scope>NUCLEOTIDE SEQUENCE [LARGE SCALE GENOMIC DNA]</scope>
    <source>
        <strain evidence="2 3">DSM 12362</strain>
    </source>
</reference>
<comment type="caution">
    <text evidence="2">The sequence shown here is derived from an EMBL/GenBank/DDBJ whole genome shotgun (WGS) entry which is preliminary data.</text>
</comment>
<evidence type="ECO:0000313" key="3">
    <source>
        <dbReference type="Proteomes" id="UP000315133"/>
    </source>
</evidence>
<organism evidence="2 3">
    <name type="scientific">Ornithinimicrobium humiphilum</name>
    <dbReference type="NCBI Taxonomy" id="125288"/>
    <lineage>
        <taxon>Bacteria</taxon>
        <taxon>Bacillati</taxon>
        <taxon>Actinomycetota</taxon>
        <taxon>Actinomycetes</taxon>
        <taxon>Micrococcales</taxon>
        <taxon>Ornithinimicrobiaceae</taxon>
        <taxon>Ornithinimicrobium</taxon>
    </lineage>
</organism>
<dbReference type="Proteomes" id="UP000315133">
    <property type="component" value="Unassembled WGS sequence"/>
</dbReference>
<gene>
    <name evidence="2" type="ORF">FB476_2189</name>
</gene>
<feature type="chain" id="PRO_5038489555" evidence="1">
    <location>
        <begin position="24"/>
        <end position="158"/>
    </location>
</feature>
<accession>A0A543KQC9</accession>
<keyword evidence="3" id="KW-1185">Reference proteome</keyword>